<organism evidence="1 2">
    <name type="scientific">Micavibrio aeruginosavorus</name>
    <dbReference type="NCBI Taxonomy" id="349221"/>
    <lineage>
        <taxon>Bacteria</taxon>
        <taxon>Pseudomonadati</taxon>
        <taxon>Bdellovibrionota</taxon>
        <taxon>Bdellovibrionia</taxon>
        <taxon>Bdellovibrionales</taxon>
        <taxon>Pseudobdellovibrionaceae</taxon>
        <taxon>Micavibrio</taxon>
    </lineage>
</organism>
<reference evidence="1 2" key="1">
    <citation type="submission" date="2017-08" db="EMBL/GenBank/DDBJ databases">
        <title>Infants hospitalized years apart are colonized by the same room-sourced microbial strains.</title>
        <authorList>
            <person name="Brooks B."/>
            <person name="Olm M.R."/>
            <person name="Firek B.A."/>
            <person name="Baker R."/>
            <person name="Thomas B.C."/>
            <person name="Morowitz M.J."/>
            <person name="Banfield J.F."/>
        </authorList>
    </citation>
    <scope>NUCLEOTIDE SEQUENCE [LARGE SCALE GENOMIC DNA]</scope>
    <source>
        <strain evidence="1">S2_006_000_R2_64</strain>
    </source>
</reference>
<feature type="non-terminal residue" evidence="1">
    <location>
        <position position="1"/>
    </location>
</feature>
<gene>
    <name evidence="1" type="ORF">DI586_06570</name>
</gene>
<dbReference type="AlphaFoldDB" id="A0A2W5FMB3"/>
<name>A0A2W5FMB3_9BACT</name>
<evidence type="ECO:0008006" key="3">
    <source>
        <dbReference type="Google" id="ProtNLM"/>
    </source>
</evidence>
<proteinExistence type="predicted"/>
<comment type="caution">
    <text evidence="1">The sequence shown here is derived from an EMBL/GenBank/DDBJ whole genome shotgun (WGS) entry which is preliminary data.</text>
</comment>
<protein>
    <recommendedName>
        <fullName evidence="3">Outer membrane protein assembly factor BamE</fullName>
    </recommendedName>
</protein>
<evidence type="ECO:0000313" key="1">
    <source>
        <dbReference type="EMBL" id="PZP55514.1"/>
    </source>
</evidence>
<sequence>LTFAPDGFVDSMVERRDGREDVAIVKRTTPTSGNEITFVQQMLGNLGKFNKQDTTNAAQTAGTGTVGGGNR</sequence>
<evidence type="ECO:0000313" key="2">
    <source>
        <dbReference type="Proteomes" id="UP000249739"/>
    </source>
</evidence>
<accession>A0A2W5FMB3</accession>
<dbReference type="EMBL" id="QFOT01000065">
    <property type="protein sequence ID" value="PZP55514.1"/>
    <property type="molecule type" value="Genomic_DNA"/>
</dbReference>
<dbReference type="Proteomes" id="UP000249739">
    <property type="component" value="Unassembled WGS sequence"/>
</dbReference>